<dbReference type="SUPFAM" id="SSF48619">
    <property type="entry name" value="Phospholipase A2, PLA2"/>
    <property type="match status" value="1"/>
</dbReference>
<evidence type="ECO:0000256" key="2">
    <source>
        <dbReference type="SAM" id="Phobius"/>
    </source>
</evidence>
<protein>
    <recommendedName>
        <fullName evidence="5">Phospholipase A2</fullName>
    </recommendedName>
</protein>
<dbReference type="GO" id="GO:0004623">
    <property type="term" value="F:phospholipase A2 activity"/>
    <property type="evidence" value="ECO:0007669"/>
    <property type="project" value="InterPro"/>
</dbReference>
<dbReference type="EMBL" id="WEGK01000018">
    <property type="protein sequence ID" value="MQY23286.1"/>
    <property type="molecule type" value="Genomic_DNA"/>
</dbReference>
<dbReference type="Gene3D" id="1.20.90.10">
    <property type="entry name" value="Phospholipase A2 domain"/>
    <property type="match status" value="1"/>
</dbReference>
<name>A0A7K0DBW7_9NOCA</name>
<evidence type="ECO:0000256" key="1">
    <source>
        <dbReference type="SAM" id="MobiDB-lite"/>
    </source>
</evidence>
<reference evidence="3 4" key="1">
    <citation type="submission" date="2019-10" db="EMBL/GenBank/DDBJ databases">
        <title>Nocardia macrotermitis sp. nov. and Nocardia aurantia sp. nov., isolated from the gut of fungus growing-termite Macrotermes natalensis.</title>
        <authorList>
            <person name="Benndorf R."/>
            <person name="Schwitalla J."/>
            <person name="Martin K."/>
            <person name="De Beer W."/>
            <person name="Kaster A.-K."/>
            <person name="Vollmers J."/>
            <person name="Poulsen M."/>
            <person name="Beemelmanns C."/>
        </authorList>
    </citation>
    <scope>NUCLEOTIDE SEQUENCE [LARGE SCALE GENOMIC DNA]</scope>
    <source>
        <strain evidence="3 4">RB20</strain>
    </source>
</reference>
<dbReference type="OrthoDB" id="3389925at2"/>
<evidence type="ECO:0000313" key="4">
    <source>
        <dbReference type="Proteomes" id="UP000438448"/>
    </source>
</evidence>
<dbReference type="RefSeq" id="WP_153415051.1">
    <property type="nucleotide sequence ID" value="NZ_WEGK01000018.1"/>
</dbReference>
<keyword evidence="4" id="KW-1185">Reference proteome</keyword>
<dbReference type="InterPro" id="IPR036444">
    <property type="entry name" value="PLipase_A2_dom_sf"/>
</dbReference>
<dbReference type="GO" id="GO:0006644">
    <property type="term" value="P:phospholipid metabolic process"/>
    <property type="evidence" value="ECO:0007669"/>
    <property type="project" value="InterPro"/>
</dbReference>
<dbReference type="GO" id="GO:0050482">
    <property type="term" value="P:arachidonate secretion"/>
    <property type="evidence" value="ECO:0007669"/>
    <property type="project" value="InterPro"/>
</dbReference>
<accession>A0A7K0DBW7</accession>
<comment type="caution">
    <text evidence="3">The sequence shown here is derived from an EMBL/GenBank/DDBJ whole genome shotgun (WGS) entry which is preliminary data.</text>
</comment>
<dbReference type="AlphaFoldDB" id="A0A7K0DBW7"/>
<feature type="transmembrane region" description="Helical" evidence="2">
    <location>
        <begin position="216"/>
        <end position="235"/>
    </location>
</feature>
<evidence type="ECO:0008006" key="5">
    <source>
        <dbReference type="Google" id="ProtNLM"/>
    </source>
</evidence>
<dbReference type="Proteomes" id="UP000438448">
    <property type="component" value="Unassembled WGS sequence"/>
</dbReference>
<keyword evidence="2" id="KW-0472">Membrane</keyword>
<keyword evidence="2" id="KW-0812">Transmembrane</keyword>
<keyword evidence="2" id="KW-1133">Transmembrane helix</keyword>
<feature type="region of interest" description="Disordered" evidence="1">
    <location>
        <begin position="1"/>
        <end position="21"/>
    </location>
</feature>
<organism evidence="3 4">
    <name type="scientific">Nocardia macrotermitis</name>
    <dbReference type="NCBI Taxonomy" id="2585198"/>
    <lineage>
        <taxon>Bacteria</taxon>
        <taxon>Bacillati</taxon>
        <taxon>Actinomycetota</taxon>
        <taxon>Actinomycetes</taxon>
        <taxon>Mycobacteriales</taxon>
        <taxon>Nocardiaceae</taxon>
        <taxon>Nocardia</taxon>
    </lineage>
</organism>
<sequence>MSEHRAAVPQRVDPIRRDSRSTSTAREVWWGRMLAGGGALAVAVFVVAQPVAGAAVGIAPGENSAARVAVAGLVGPHPDEVVLPEDFAAERGYRPVKSGGLLVDPGGGCSSPVRLPIEFRTACQAHDLGYDLLRYADDHGQPLGPWARQAIDGALENRMQAACADRHGLRRAQCRTMATVAATAVDLNSRRQNYAPPRPEYLFGHRLSGEHFGHQFLTIAAPAALILSALALLVIEIARGRRRTRTTADRPEPPQ</sequence>
<proteinExistence type="predicted"/>
<evidence type="ECO:0000313" key="3">
    <source>
        <dbReference type="EMBL" id="MQY23286.1"/>
    </source>
</evidence>
<gene>
    <name evidence="3" type="ORF">NRB20_64140</name>
</gene>